<evidence type="ECO:0000256" key="2">
    <source>
        <dbReference type="ARBA" id="ARBA00013064"/>
    </source>
</evidence>
<keyword evidence="4" id="KW-0378">Hydrolase</keyword>
<keyword evidence="6" id="KW-0131">Cell cycle</keyword>
<evidence type="ECO:0000256" key="5">
    <source>
        <dbReference type="ARBA" id="ARBA00022912"/>
    </source>
</evidence>
<dbReference type="GO" id="GO:0005634">
    <property type="term" value="C:nucleus"/>
    <property type="evidence" value="ECO:0007669"/>
    <property type="project" value="TreeGrafter"/>
</dbReference>
<organism evidence="10 11">
    <name type="scientific">Panagrellus redivivus</name>
    <name type="common">Microworm</name>
    <dbReference type="NCBI Taxonomy" id="6233"/>
    <lineage>
        <taxon>Eukaryota</taxon>
        <taxon>Metazoa</taxon>
        <taxon>Ecdysozoa</taxon>
        <taxon>Nematoda</taxon>
        <taxon>Chromadorea</taxon>
        <taxon>Rhabditida</taxon>
        <taxon>Tylenchina</taxon>
        <taxon>Panagrolaimomorpha</taxon>
        <taxon>Panagrolaimoidea</taxon>
        <taxon>Panagrolaimidae</taxon>
        <taxon>Panagrellus</taxon>
    </lineage>
</organism>
<dbReference type="SUPFAM" id="SSF52821">
    <property type="entry name" value="Rhodanese/Cell cycle control phosphatase"/>
    <property type="match status" value="1"/>
</dbReference>
<dbReference type="GO" id="GO:0004725">
    <property type="term" value="F:protein tyrosine phosphatase activity"/>
    <property type="evidence" value="ECO:0007669"/>
    <property type="project" value="UniProtKB-EC"/>
</dbReference>
<dbReference type="GO" id="GO:0005737">
    <property type="term" value="C:cytoplasm"/>
    <property type="evidence" value="ECO:0007669"/>
    <property type="project" value="TreeGrafter"/>
</dbReference>
<reference evidence="10" key="1">
    <citation type="journal article" date="2013" name="Genetics">
        <title>The draft genome and transcriptome of Panagrellus redivivus are shaped by the harsh demands of a free-living lifestyle.</title>
        <authorList>
            <person name="Srinivasan J."/>
            <person name="Dillman A.R."/>
            <person name="Macchietto M.G."/>
            <person name="Heikkinen L."/>
            <person name="Lakso M."/>
            <person name="Fracchia K.M."/>
            <person name="Antoshechkin I."/>
            <person name="Mortazavi A."/>
            <person name="Wong G."/>
            <person name="Sternberg P.W."/>
        </authorList>
    </citation>
    <scope>NUCLEOTIDE SEQUENCE [LARGE SCALE GENOMIC DNA]</scope>
    <source>
        <strain evidence="10">MT8872</strain>
    </source>
</reference>
<evidence type="ECO:0000256" key="7">
    <source>
        <dbReference type="ARBA" id="ARBA00051722"/>
    </source>
</evidence>
<dbReference type="GO" id="GO:0010971">
    <property type="term" value="P:positive regulation of G2/M transition of mitotic cell cycle"/>
    <property type="evidence" value="ECO:0007669"/>
    <property type="project" value="TreeGrafter"/>
</dbReference>
<dbReference type="PROSITE" id="PS50206">
    <property type="entry name" value="RHODANESE_3"/>
    <property type="match status" value="1"/>
</dbReference>
<dbReference type="WBParaSite" id="Pan_g11033.t1">
    <property type="protein sequence ID" value="Pan_g11033.t1"/>
    <property type="gene ID" value="Pan_g11033"/>
</dbReference>
<keyword evidence="10" id="KW-1185">Reference proteome</keyword>
<evidence type="ECO:0000256" key="8">
    <source>
        <dbReference type="SAM" id="Phobius"/>
    </source>
</evidence>
<proteinExistence type="inferred from homology"/>
<sequence>MLQAGLIGLQLGVVKKNFGDFGVLLFAIPVQYAYVFLNDRVAATPFDLIAKFRAYSISNTVFFLGTLIQFSMVLQVRVIVTALQCFYEHFSNDNTPIFVVDLCEVDMKEIEVYIIVFEVFVGGCLTLVAYEAGMIRRSVSLKFELLFFAVLLWESVCGCALVHLVITRELYAEIPDEYEAKTLQNRIMGMSKDAFNKKYILIDCRYPYEFEGGHITHAINIYRPADLVTRLFEHDALENNKNKIPILYSEDSKERAVKMVQALRRHDRARSYGSDRYLAYPGTFLLRGGYQISFKLQEA</sequence>
<dbReference type="GO" id="GO:0110032">
    <property type="term" value="P:positive regulation of G2/MI transition of meiotic cell cycle"/>
    <property type="evidence" value="ECO:0007669"/>
    <property type="project" value="TreeGrafter"/>
</dbReference>
<dbReference type="AlphaFoldDB" id="A0A7E4UP03"/>
<feature type="transmembrane region" description="Helical" evidence="8">
    <location>
        <begin position="57"/>
        <end position="80"/>
    </location>
</feature>
<dbReference type="SMART" id="SM00450">
    <property type="entry name" value="RHOD"/>
    <property type="match status" value="1"/>
</dbReference>
<evidence type="ECO:0000313" key="10">
    <source>
        <dbReference type="Proteomes" id="UP000492821"/>
    </source>
</evidence>
<dbReference type="GO" id="GO:0051301">
    <property type="term" value="P:cell division"/>
    <property type="evidence" value="ECO:0007669"/>
    <property type="project" value="UniProtKB-KW"/>
</dbReference>
<dbReference type="InterPro" id="IPR001763">
    <property type="entry name" value="Rhodanese-like_dom"/>
</dbReference>
<feature type="domain" description="Rhodanese" evidence="9">
    <location>
        <begin position="195"/>
        <end position="290"/>
    </location>
</feature>
<keyword evidence="3" id="KW-0132">Cell division</keyword>
<dbReference type="GO" id="GO:0000086">
    <property type="term" value="P:G2/M transition of mitotic cell cycle"/>
    <property type="evidence" value="ECO:0007669"/>
    <property type="project" value="TreeGrafter"/>
</dbReference>
<keyword evidence="5" id="KW-0904">Protein phosphatase</keyword>
<dbReference type="Pfam" id="PF00581">
    <property type="entry name" value="Rhodanese"/>
    <property type="match status" value="1"/>
</dbReference>
<protein>
    <recommendedName>
        <fullName evidence="2">protein-tyrosine-phosphatase</fullName>
        <ecNumber evidence="2">3.1.3.48</ecNumber>
    </recommendedName>
</protein>
<dbReference type="Gene3D" id="3.40.250.10">
    <property type="entry name" value="Rhodanese-like domain"/>
    <property type="match status" value="1"/>
</dbReference>
<feature type="transmembrane region" description="Helical" evidence="8">
    <location>
        <begin position="112"/>
        <end position="133"/>
    </location>
</feature>
<evidence type="ECO:0000256" key="6">
    <source>
        <dbReference type="ARBA" id="ARBA00023306"/>
    </source>
</evidence>
<feature type="transmembrane region" description="Helical" evidence="8">
    <location>
        <begin position="145"/>
        <end position="166"/>
    </location>
</feature>
<evidence type="ECO:0000256" key="3">
    <source>
        <dbReference type="ARBA" id="ARBA00022618"/>
    </source>
</evidence>
<keyword evidence="8" id="KW-1133">Transmembrane helix</keyword>
<evidence type="ECO:0000256" key="4">
    <source>
        <dbReference type="ARBA" id="ARBA00022801"/>
    </source>
</evidence>
<dbReference type="Proteomes" id="UP000492821">
    <property type="component" value="Unassembled WGS sequence"/>
</dbReference>
<dbReference type="InterPro" id="IPR000751">
    <property type="entry name" value="MPI_Phosphatase"/>
</dbReference>
<comment type="similarity">
    <text evidence="1">Belongs to the MPI phosphatase family.</text>
</comment>
<keyword evidence="8" id="KW-0812">Transmembrane</keyword>
<evidence type="ECO:0000313" key="11">
    <source>
        <dbReference type="WBParaSite" id="Pan_g11033.t1"/>
    </source>
</evidence>
<evidence type="ECO:0000259" key="9">
    <source>
        <dbReference type="PROSITE" id="PS50206"/>
    </source>
</evidence>
<keyword evidence="8" id="KW-0472">Membrane</keyword>
<dbReference type="InterPro" id="IPR036873">
    <property type="entry name" value="Rhodanese-like_dom_sf"/>
</dbReference>
<name>A0A7E4UP03_PANRE</name>
<dbReference type="PANTHER" id="PTHR10828">
    <property type="entry name" value="M-PHASE INDUCER PHOSPHATASE DUAL SPECIFICITY PHOSPHATASE CDC25"/>
    <property type="match status" value="1"/>
</dbReference>
<dbReference type="EC" id="3.1.3.48" evidence="2"/>
<dbReference type="PRINTS" id="PR00716">
    <property type="entry name" value="MPIPHPHTASE"/>
</dbReference>
<reference evidence="11" key="2">
    <citation type="submission" date="2020-10" db="UniProtKB">
        <authorList>
            <consortium name="WormBaseParasite"/>
        </authorList>
    </citation>
    <scope>IDENTIFICATION</scope>
</reference>
<dbReference type="PANTHER" id="PTHR10828:SF76">
    <property type="entry name" value="M-PHASE INDUCER PHOSPHATASE"/>
    <property type="match status" value="1"/>
</dbReference>
<evidence type="ECO:0000256" key="1">
    <source>
        <dbReference type="ARBA" id="ARBA00011065"/>
    </source>
</evidence>
<accession>A0A7E4UP03</accession>
<feature type="transmembrane region" description="Helical" evidence="8">
    <location>
        <begin position="18"/>
        <end position="37"/>
    </location>
</feature>
<comment type="catalytic activity">
    <reaction evidence="7">
        <text>O-phospho-L-tyrosyl-[protein] + H2O = L-tyrosyl-[protein] + phosphate</text>
        <dbReference type="Rhea" id="RHEA:10684"/>
        <dbReference type="Rhea" id="RHEA-COMP:10136"/>
        <dbReference type="Rhea" id="RHEA-COMP:20101"/>
        <dbReference type="ChEBI" id="CHEBI:15377"/>
        <dbReference type="ChEBI" id="CHEBI:43474"/>
        <dbReference type="ChEBI" id="CHEBI:46858"/>
        <dbReference type="ChEBI" id="CHEBI:61978"/>
        <dbReference type="EC" id="3.1.3.48"/>
    </reaction>
</comment>